<evidence type="ECO:0000313" key="1">
    <source>
        <dbReference type="EMBL" id="WUI85483.1"/>
    </source>
</evidence>
<organism evidence="1 2">
    <name type="scientific">Micromonospora zamorensis</name>
    <dbReference type="NCBI Taxonomy" id="709883"/>
    <lineage>
        <taxon>Bacteria</taxon>
        <taxon>Bacillati</taxon>
        <taxon>Actinomycetota</taxon>
        <taxon>Actinomycetes</taxon>
        <taxon>Micromonosporales</taxon>
        <taxon>Micromonosporaceae</taxon>
        <taxon>Micromonospora</taxon>
    </lineage>
</organism>
<dbReference type="EMBL" id="CP107941">
    <property type="protein sequence ID" value="WUI85483.1"/>
    <property type="molecule type" value="Genomic_DNA"/>
</dbReference>
<keyword evidence="2" id="KW-1185">Reference proteome</keyword>
<evidence type="ECO:0008006" key="3">
    <source>
        <dbReference type="Google" id="ProtNLM"/>
    </source>
</evidence>
<gene>
    <name evidence="1" type="ORF">OG375_14605</name>
</gene>
<accession>A0ABZ1PMX1</accession>
<reference evidence="1 2" key="1">
    <citation type="submission" date="2022-10" db="EMBL/GenBank/DDBJ databases">
        <title>The complete genomes of actinobacterial strains from the NBC collection.</title>
        <authorList>
            <person name="Joergensen T.S."/>
            <person name="Alvarez Arevalo M."/>
            <person name="Sterndorff E.B."/>
            <person name="Faurdal D."/>
            <person name="Vuksanovic O."/>
            <person name="Mourched A.-S."/>
            <person name="Charusanti P."/>
            <person name="Shaw S."/>
            <person name="Blin K."/>
            <person name="Weber T."/>
        </authorList>
    </citation>
    <scope>NUCLEOTIDE SEQUENCE [LARGE SCALE GENOMIC DNA]</scope>
    <source>
        <strain evidence="1 2">NBC_00396</strain>
    </source>
</reference>
<name>A0ABZ1PMX1_9ACTN</name>
<protein>
    <recommendedName>
        <fullName evidence="3">Peptidoglycan-binding protein</fullName>
    </recommendedName>
</protein>
<sequence length="87" mass="9279">MAVAKRFKWFVPAQDGRQYRPFGIDCEGAATLFGHRGGWNRAGAGGSEQPSARELAAENRAFWAGSGLPPVDRQIALGSLAGEKFAS</sequence>
<dbReference type="Proteomes" id="UP001346877">
    <property type="component" value="Chromosome"/>
</dbReference>
<proteinExistence type="predicted"/>
<dbReference type="RefSeq" id="WP_328375769.1">
    <property type="nucleotide sequence ID" value="NZ_CP107941.1"/>
</dbReference>
<evidence type="ECO:0000313" key="2">
    <source>
        <dbReference type="Proteomes" id="UP001346877"/>
    </source>
</evidence>